<dbReference type="PANTHER" id="PTHR11439">
    <property type="entry name" value="GAG-POL-RELATED RETROTRANSPOSON"/>
    <property type="match status" value="1"/>
</dbReference>
<reference evidence="2 3" key="1">
    <citation type="journal article" date="2022" name="Nat. Ecol. Evol.">
        <title>A masculinizing supergene underlies an exaggerated male reproductive morph in a spider.</title>
        <authorList>
            <person name="Hendrickx F."/>
            <person name="De Corte Z."/>
            <person name="Sonet G."/>
            <person name="Van Belleghem S.M."/>
            <person name="Kostlbacher S."/>
            <person name="Vangestel C."/>
        </authorList>
    </citation>
    <scope>NUCLEOTIDE SEQUENCE [LARGE SCALE GENOMIC DNA]</scope>
    <source>
        <strain evidence="2">W744_W776</strain>
    </source>
</reference>
<evidence type="ECO:0000313" key="3">
    <source>
        <dbReference type="Proteomes" id="UP000827092"/>
    </source>
</evidence>
<feature type="region of interest" description="Disordered" evidence="1">
    <location>
        <begin position="1"/>
        <end position="30"/>
    </location>
</feature>
<organism evidence="2 3">
    <name type="scientific">Oedothorax gibbosus</name>
    <dbReference type="NCBI Taxonomy" id="931172"/>
    <lineage>
        <taxon>Eukaryota</taxon>
        <taxon>Metazoa</taxon>
        <taxon>Ecdysozoa</taxon>
        <taxon>Arthropoda</taxon>
        <taxon>Chelicerata</taxon>
        <taxon>Arachnida</taxon>
        <taxon>Araneae</taxon>
        <taxon>Araneomorphae</taxon>
        <taxon>Entelegynae</taxon>
        <taxon>Araneoidea</taxon>
        <taxon>Linyphiidae</taxon>
        <taxon>Erigoninae</taxon>
        <taxon>Oedothorax</taxon>
    </lineage>
</organism>
<comment type="caution">
    <text evidence="2">The sequence shown here is derived from an EMBL/GenBank/DDBJ whole genome shotgun (WGS) entry which is preliminary data.</text>
</comment>
<sequence>MEDVKTVTSHMDPNQKLTTEMCPKNDAERSQVEDIPYHSLIGSLMYLSVATRPDITHSVNFLSQFNNNPGKLHWQAA</sequence>
<gene>
    <name evidence="2" type="ORF">JTE90_027717</name>
</gene>
<accession>A0AAV6UWV2</accession>
<evidence type="ECO:0000256" key="1">
    <source>
        <dbReference type="SAM" id="MobiDB-lite"/>
    </source>
</evidence>
<keyword evidence="3" id="KW-1185">Reference proteome</keyword>
<name>A0AAV6UWV2_9ARAC</name>
<proteinExistence type="predicted"/>
<feature type="compositionally biased region" description="Polar residues" evidence="1">
    <location>
        <begin position="1"/>
        <end position="18"/>
    </location>
</feature>
<evidence type="ECO:0000313" key="2">
    <source>
        <dbReference type="EMBL" id="KAG8187946.1"/>
    </source>
</evidence>
<dbReference type="Proteomes" id="UP000827092">
    <property type="component" value="Unassembled WGS sequence"/>
</dbReference>
<protein>
    <recommendedName>
        <fullName evidence="4">Retrovirus-related Pol polyprotein from transposon TNT 1-94</fullName>
    </recommendedName>
</protein>
<dbReference type="PANTHER" id="PTHR11439:SF483">
    <property type="entry name" value="PEPTIDE SYNTHASE GLIP-LIKE, PUTATIVE (AFU_ORTHOLOGUE AFUA_3G12920)-RELATED"/>
    <property type="match status" value="1"/>
</dbReference>
<evidence type="ECO:0008006" key="4">
    <source>
        <dbReference type="Google" id="ProtNLM"/>
    </source>
</evidence>
<dbReference type="AlphaFoldDB" id="A0AAV6UWV2"/>
<dbReference type="EMBL" id="JAFNEN010000254">
    <property type="protein sequence ID" value="KAG8187946.1"/>
    <property type="molecule type" value="Genomic_DNA"/>
</dbReference>